<dbReference type="PANTHER" id="PTHR33885">
    <property type="entry name" value="PHAGE SHOCK PROTEIN C"/>
    <property type="match status" value="1"/>
</dbReference>
<evidence type="ECO:0000256" key="5">
    <source>
        <dbReference type="ARBA" id="ARBA00023136"/>
    </source>
</evidence>
<dbReference type="AlphaFoldDB" id="A0A1G8KMC7"/>
<keyword evidence="3 6" id="KW-0812">Transmembrane</keyword>
<feature type="transmembrane region" description="Helical" evidence="6">
    <location>
        <begin position="29"/>
        <end position="53"/>
    </location>
</feature>
<keyword evidence="2" id="KW-1003">Cell membrane</keyword>
<feature type="domain" description="Phage shock protein PspC N-terminal" evidence="7">
    <location>
        <begin position="2"/>
        <end position="60"/>
    </location>
</feature>
<gene>
    <name evidence="8" type="ORF">SAMN04488123_102194</name>
</gene>
<dbReference type="Pfam" id="PF04024">
    <property type="entry name" value="PspC"/>
    <property type="match status" value="1"/>
</dbReference>
<protein>
    <submittedName>
        <fullName evidence="8">Phage shock protein C (PspC) family protein</fullName>
    </submittedName>
</protein>
<reference evidence="8 9" key="1">
    <citation type="submission" date="2016-10" db="EMBL/GenBank/DDBJ databases">
        <authorList>
            <person name="de Groot N.N."/>
        </authorList>
    </citation>
    <scope>NUCLEOTIDE SEQUENCE [LARGE SCALE GENOMIC DNA]</scope>
    <source>
        <strain evidence="8 9">DSM 21771</strain>
    </source>
</reference>
<evidence type="ECO:0000259" key="7">
    <source>
        <dbReference type="Pfam" id="PF04024"/>
    </source>
</evidence>
<evidence type="ECO:0000256" key="4">
    <source>
        <dbReference type="ARBA" id="ARBA00022989"/>
    </source>
</evidence>
<proteinExistence type="predicted"/>
<dbReference type="PANTHER" id="PTHR33885:SF3">
    <property type="entry name" value="PHAGE SHOCK PROTEIN C"/>
    <property type="match status" value="1"/>
</dbReference>
<evidence type="ECO:0000256" key="6">
    <source>
        <dbReference type="SAM" id="Phobius"/>
    </source>
</evidence>
<evidence type="ECO:0000256" key="2">
    <source>
        <dbReference type="ARBA" id="ARBA00022475"/>
    </source>
</evidence>
<keyword evidence="5 6" id="KW-0472">Membrane</keyword>
<dbReference type="OrthoDB" id="9815286at2"/>
<sequence length="65" mass="7120">MKKLVRSSRNRIITGVCGGIGKHFNIDPIIIRTIAVISLFISMGVTVLVYLVLTMLVPSEGDFKS</sequence>
<keyword evidence="9" id="KW-1185">Reference proteome</keyword>
<dbReference type="GO" id="GO:0005886">
    <property type="term" value="C:plasma membrane"/>
    <property type="evidence" value="ECO:0007669"/>
    <property type="project" value="UniProtKB-SubCell"/>
</dbReference>
<comment type="subcellular location">
    <subcellularLocation>
        <location evidence="1">Cell membrane</location>
        <topology evidence="1">Single-pass membrane protein</topology>
    </subcellularLocation>
</comment>
<evidence type="ECO:0000256" key="1">
    <source>
        <dbReference type="ARBA" id="ARBA00004162"/>
    </source>
</evidence>
<evidence type="ECO:0000313" key="9">
    <source>
        <dbReference type="Proteomes" id="UP000198853"/>
    </source>
</evidence>
<dbReference type="Proteomes" id="UP000198853">
    <property type="component" value="Unassembled WGS sequence"/>
</dbReference>
<organism evidence="8 9">
    <name type="scientific">Natribacillus halophilus</name>
    <dbReference type="NCBI Taxonomy" id="549003"/>
    <lineage>
        <taxon>Bacteria</taxon>
        <taxon>Bacillati</taxon>
        <taxon>Bacillota</taxon>
        <taxon>Bacilli</taxon>
        <taxon>Bacillales</taxon>
        <taxon>Bacillaceae</taxon>
        <taxon>Natribacillus</taxon>
    </lineage>
</organism>
<dbReference type="EMBL" id="FNEN01000002">
    <property type="protein sequence ID" value="SDI44558.1"/>
    <property type="molecule type" value="Genomic_DNA"/>
</dbReference>
<dbReference type="InterPro" id="IPR052027">
    <property type="entry name" value="PspC"/>
</dbReference>
<dbReference type="InterPro" id="IPR007168">
    <property type="entry name" value="Phageshock_PspC_N"/>
</dbReference>
<evidence type="ECO:0000313" key="8">
    <source>
        <dbReference type="EMBL" id="SDI44558.1"/>
    </source>
</evidence>
<name>A0A1G8KMC7_9BACI</name>
<evidence type="ECO:0000256" key="3">
    <source>
        <dbReference type="ARBA" id="ARBA00022692"/>
    </source>
</evidence>
<accession>A0A1G8KMC7</accession>
<keyword evidence="4 6" id="KW-1133">Transmembrane helix</keyword>
<dbReference type="RefSeq" id="WP_090396103.1">
    <property type="nucleotide sequence ID" value="NZ_FNEN01000002.1"/>
</dbReference>